<reference evidence="10 11" key="1">
    <citation type="submission" date="2023-08" db="EMBL/GenBank/DDBJ databases">
        <title>genomic of DY56.</title>
        <authorList>
            <person name="Wang Y."/>
        </authorList>
    </citation>
    <scope>NUCLEOTIDE SEQUENCE [LARGE SCALE GENOMIC DNA]</scope>
    <source>
        <strain evidence="10 11">DY56-A-20</strain>
    </source>
</reference>
<evidence type="ECO:0000313" key="10">
    <source>
        <dbReference type="EMBL" id="MDP4538754.1"/>
    </source>
</evidence>
<evidence type="ECO:0000259" key="8">
    <source>
        <dbReference type="PROSITE" id="PS51831"/>
    </source>
</evidence>
<dbReference type="GO" id="GO:0008728">
    <property type="term" value="F:GTP diphosphokinase activity"/>
    <property type="evidence" value="ECO:0007669"/>
    <property type="project" value="UniProtKB-EC"/>
</dbReference>
<dbReference type="Gene3D" id="1.10.3210.10">
    <property type="entry name" value="Hypothetical protein af1432"/>
    <property type="match status" value="1"/>
</dbReference>
<dbReference type="SUPFAM" id="SSF81301">
    <property type="entry name" value="Nucleotidyltransferase"/>
    <property type="match status" value="1"/>
</dbReference>
<evidence type="ECO:0000256" key="2">
    <source>
        <dbReference type="ARBA" id="ARBA00014315"/>
    </source>
</evidence>
<dbReference type="InterPro" id="IPR045865">
    <property type="entry name" value="ACT-like_dom_sf"/>
</dbReference>
<dbReference type="CDD" id="cd01668">
    <property type="entry name" value="TGS_RSH"/>
    <property type="match status" value="1"/>
</dbReference>
<dbReference type="PANTHER" id="PTHR21262:SF36">
    <property type="entry name" value="BIFUNCTIONAL (P)PPGPP SYNTHASE_HYDROLASE SPOT"/>
    <property type="match status" value="1"/>
</dbReference>
<dbReference type="SUPFAM" id="SSF55021">
    <property type="entry name" value="ACT-like"/>
    <property type="match status" value="1"/>
</dbReference>
<feature type="domain" description="TGS" evidence="9">
    <location>
        <begin position="382"/>
        <end position="443"/>
    </location>
</feature>
<dbReference type="PANTHER" id="PTHR21262">
    <property type="entry name" value="GUANOSINE-3',5'-BIS DIPHOSPHATE 3'-PYROPHOSPHOHYDROLASE"/>
    <property type="match status" value="1"/>
</dbReference>
<feature type="domain" description="ACT" evidence="7">
    <location>
        <begin position="622"/>
        <end position="694"/>
    </location>
</feature>
<comment type="similarity">
    <text evidence="6">Belongs to the relA/spoT family.</text>
</comment>
<dbReference type="CDD" id="cd04876">
    <property type="entry name" value="ACT_RelA-SpoT"/>
    <property type="match status" value="1"/>
</dbReference>
<dbReference type="Pfam" id="PF04607">
    <property type="entry name" value="RelA_SpoT"/>
    <property type="match status" value="1"/>
</dbReference>
<evidence type="ECO:0000256" key="1">
    <source>
        <dbReference type="ARBA" id="ARBA00013251"/>
    </source>
</evidence>
<protein>
    <recommendedName>
        <fullName evidence="2">GTP pyrophosphokinase rsh</fullName>
        <ecNumber evidence="1">2.7.6.5</ecNumber>
    </recommendedName>
    <alternativeName>
        <fullName evidence="4">(p)ppGpp synthase</fullName>
    </alternativeName>
    <alternativeName>
        <fullName evidence="3">ATP:GTP 3'-pyrophosphotransferase</fullName>
    </alternativeName>
</protein>
<feature type="domain" description="HD" evidence="8">
    <location>
        <begin position="45"/>
        <end position="144"/>
    </location>
</feature>
<dbReference type="InterPro" id="IPR006674">
    <property type="entry name" value="HD_domain"/>
</dbReference>
<dbReference type="CDD" id="cd00077">
    <property type="entry name" value="HDc"/>
    <property type="match status" value="1"/>
</dbReference>
<accession>A0ABT9H607</accession>
<keyword evidence="10" id="KW-0808">Transferase</keyword>
<dbReference type="RefSeq" id="WP_305928875.1">
    <property type="nucleotide sequence ID" value="NZ_JAVAIL010000001.1"/>
</dbReference>
<dbReference type="EC" id="2.7.6.5" evidence="1"/>
<evidence type="ECO:0000256" key="5">
    <source>
        <dbReference type="ARBA" id="ARBA00048244"/>
    </source>
</evidence>
<dbReference type="Gene3D" id="3.30.70.260">
    <property type="match status" value="1"/>
</dbReference>
<evidence type="ECO:0000313" key="11">
    <source>
        <dbReference type="Proteomes" id="UP001235664"/>
    </source>
</evidence>
<dbReference type="Pfam" id="PF19296">
    <property type="entry name" value="RelA_AH_RIS"/>
    <property type="match status" value="2"/>
</dbReference>
<dbReference type="InterPro" id="IPR012676">
    <property type="entry name" value="TGS-like"/>
</dbReference>
<dbReference type="InterPro" id="IPR004095">
    <property type="entry name" value="TGS"/>
</dbReference>
<dbReference type="InterPro" id="IPR003607">
    <property type="entry name" value="HD/PDEase_dom"/>
</dbReference>
<dbReference type="SUPFAM" id="SSF109604">
    <property type="entry name" value="HD-domain/PDEase-like"/>
    <property type="match status" value="1"/>
</dbReference>
<dbReference type="InterPro" id="IPR045600">
    <property type="entry name" value="RelA/SpoT_AH_RIS"/>
</dbReference>
<dbReference type="Pfam" id="PF02824">
    <property type="entry name" value="TGS"/>
    <property type="match status" value="1"/>
</dbReference>
<evidence type="ECO:0000256" key="6">
    <source>
        <dbReference type="RuleBase" id="RU003847"/>
    </source>
</evidence>
<evidence type="ECO:0000256" key="3">
    <source>
        <dbReference type="ARBA" id="ARBA00029754"/>
    </source>
</evidence>
<dbReference type="InterPro" id="IPR043519">
    <property type="entry name" value="NT_sf"/>
</dbReference>
<proteinExistence type="inferred from homology"/>
<dbReference type="Gene3D" id="3.30.460.10">
    <property type="entry name" value="Beta Polymerase, domain 2"/>
    <property type="match status" value="1"/>
</dbReference>
<dbReference type="InterPro" id="IPR012675">
    <property type="entry name" value="Beta-grasp_dom_sf"/>
</dbReference>
<dbReference type="InterPro" id="IPR033655">
    <property type="entry name" value="TGS_RelA/SpoT"/>
</dbReference>
<organism evidence="10 11">
    <name type="scientific">Qipengyuania benthica</name>
    <dbReference type="NCBI Taxonomy" id="3067651"/>
    <lineage>
        <taxon>Bacteria</taxon>
        <taxon>Pseudomonadati</taxon>
        <taxon>Pseudomonadota</taxon>
        <taxon>Alphaproteobacteria</taxon>
        <taxon>Sphingomonadales</taxon>
        <taxon>Erythrobacteraceae</taxon>
        <taxon>Qipengyuania</taxon>
    </lineage>
</organism>
<dbReference type="SMART" id="SM00471">
    <property type="entry name" value="HDc"/>
    <property type="match status" value="1"/>
</dbReference>
<dbReference type="SMART" id="SM00954">
    <property type="entry name" value="RelA_SpoT"/>
    <property type="match status" value="1"/>
</dbReference>
<comment type="catalytic activity">
    <reaction evidence="5">
        <text>GTP + ATP = guanosine 3'-diphosphate 5'-triphosphate + AMP</text>
        <dbReference type="Rhea" id="RHEA:22088"/>
        <dbReference type="ChEBI" id="CHEBI:30616"/>
        <dbReference type="ChEBI" id="CHEBI:37565"/>
        <dbReference type="ChEBI" id="CHEBI:142410"/>
        <dbReference type="ChEBI" id="CHEBI:456215"/>
        <dbReference type="EC" id="2.7.6.5"/>
    </reaction>
</comment>
<dbReference type="Pfam" id="PF13291">
    <property type="entry name" value="ACT_4"/>
    <property type="match status" value="1"/>
</dbReference>
<dbReference type="CDD" id="cd05399">
    <property type="entry name" value="NT_Rel-Spo_like"/>
    <property type="match status" value="1"/>
</dbReference>
<dbReference type="Gene3D" id="3.10.20.30">
    <property type="match status" value="1"/>
</dbReference>
<dbReference type="NCBIfam" id="TIGR00691">
    <property type="entry name" value="spoT_relA"/>
    <property type="match status" value="1"/>
</dbReference>
<comment type="function">
    <text evidence="6">In eubacteria ppGpp (guanosine 3'-diphosphate 5'-diphosphate) is a mediator of the stringent response that coordinates a variety of cellular activities in response to changes in nutritional abundance.</text>
</comment>
<evidence type="ECO:0000259" key="9">
    <source>
        <dbReference type="PROSITE" id="PS51880"/>
    </source>
</evidence>
<dbReference type="InterPro" id="IPR002912">
    <property type="entry name" value="ACT_dom"/>
</dbReference>
<dbReference type="Proteomes" id="UP001235664">
    <property type="component" value="Unassembled WGS sequence"/>
</dbReference>
<gene>
    <name evidence="10" type="ORF">Q9K01_03850</name>
</gene>
<dbReference type="PROSITE" id="PS51671">
    <property type="entry name" value="ACT"/>
    <property type="match status" value="1"/>
</dbReference>
<name>A0ABT9H607_9SPHN</name>
<dbReference type="InterPro" id="IPR004811">
    <property type="entry name" value="RelA/Spo_fam"/>
</dbReference>
<evidence type="ECO:0000256" key="4">
    <source>
        <dbReference type="ARBA" id="ARBA00032407"/>
    </source>
</evidence>
<dbReference type="PROSITE" id="PS51880">
    <property type="entry name" value="TGS"/>
    <property type="match status" value="1"/>
</dbReference>
<dbReference type="PROSITE" id="PS51831">
    <property type="entry name" value="HD"/>
    <property type="match status" value="1"/>
</dbReference>
<sequence>MLRQYELVERVKEYDPDADEAMLNRAYVYTVQKHGTQIRASGDPYFSHPVEVAGLMTDLKLDQETIATALLHDTVEDTLATIQDIEDNFGPEVARLVDGVTKLSKIEQMPENERAAENLRKFLLAMSEDIRVLLVKLGDRLHNMRTLHFIKKLDKRQRIARETMDIYAPLAERVGMYEYMREMQLLAFEQLEPEAYHTIAKRLTQLRQQDGGQVDAIALAMKQALAEAGLQVEVSGREKHPYSIWRKMAERHVSFEQVTDIMAFRVLTDDETDCYRALGVLHRTWQFLPGKFKDYISTPKTNGYRSLHTSLMYENSMRVEVQIRTREMHRLNEFGFAAHWAYKQGNRPDGQVGWLRDLIEIVDASHDAEELLEHTRMAIYQDRIFAFTPKGGLFQLPKGATPVDFAFAVHTDLGAQTVGAKINGRHMPLRTPLANGDVVEIVKGTSAEPQLSWLGYVVTGKARAAIRRAVRLKERAEVAEIGQMLFDEIAGRVPARVGKKALKKALERLKMEEEDDLYYAIGAAEIEDRDVMEALVPGCTEELPETPEWGKRHISIRGLTPGVAYTFAECCHPIPGDRIVGTRRSGEKVEVHTIECHELASGIDSDWLDLSWGKRASGAVGRLRVTLYDRPGTLAEAAGIFAQNHANVRALDQVQNDPPFTGYDIDLEVQDLAHLNRIVSALRASDAVAQAERV</sequence>
<dbReference type="SUPFAM" id="SSF81271">
    <property type="entry name" value="TGS-like"/>
    <property type="match status" value="1"/>
</dbReference>
<comment type="caution">
    <text evidence="10">The sequence shown here is derived from an EMBL/GenBank/DDBJ whole genome shotgun (WGS) entry which is preliminary data.</text>
</comment>
<evidence type="ECO:0000259" key="7">
    <source>
        <dbReference type="PROSITE" id="PS51671"/>
    </source>
</evidence>
<dbReference type="InterPro" id="IPR007685">
    <property type="entry name" value="RelA_SpoT"/>
</dbReference>
<dbReference type="EMBL" id="JAVAIL010000001">
    <property type="protein sequence ID" value="MDP4538754.1"/>
    <property type="molecule type" value="Genomic_DNA"/>
</dbReference>
<keyword evidence="11" id="KW-1185">Reference proteome</keyword>
<dbReference type="Pfam" id="PF13328">
    <property type="entry name" value="HD_4"/>
    <property type="match status" value="1"/>
</dbReference>